<gene>
    <name evidence="2" type="ORF">HHI36_012116</name>
</gene>
<evidence type="ECO:0000313" key="2">
    <source>
        <dbReference type="EMBL" id="KAL3276746.1"/>
    </source>
</evidence>
<organism evidence="2 3">
    <name type="scientific">Cryptolaemus montrouzieri</name>
    <dbReference type="NCBI Taxonomy" id="559131"/>
    <lineage>
        <taxon>Eukaryota</taxon>
        <taxon>Metazoa</taxon>
        <taxon>Ecdysozoa</taxon>
        <taxon>Arthropoda</taxon>
        <taxon>Hexapoda</taxon>
        <taxon>Insecta</taxon>
        <taxon>Pterygota</taxon>
        <taxon>Neoptera</taxon>
        <taxon>Endopterygota</taxon>
        <taxon>Coleoptera</taxon>
        <taxon>Polyphaga</taxon>
        <taxon>Cucujiformia</taxon>
        <taxon>Coccinelloidea</taxon>
        <taxon>Coccinellidae</taxon>
        <taxon>Scymninae</taxon>
        <taxon>Scymnini</taxon>
        <taxon>Cryptolaemus</taxon>
    </lineage>
</organism>
<protein>
    <recommendedName>
        <fullName evidence="4">Variable large protein</fullName>
    </recommendedName>
</protein>
<dbReference type="AlphaFoldDB" id="A0ABD2NEU9"/>
<keyword evidence="3" id="KW-1185">Reference proteome</keyword>
<sequence length="77" mass="8448">MMNNRISKIFISILILTICLSYASCDENSSYVSTSMKQLNGTLSNALTFAKGLTTNAVDKTIKAFRSAMNSLMAKKM</sequence>
<comment type="caution">
    <text evidence="2">The sequence shown here is derived from an EMBL/GenBank/DDBJ whole genome shotgun (WGS) entry which is preliminary data.</text>
</comment>
<name>A0ABD2NEU9_9CUCU</name>
<evidence type="ECO:0008006" key="4">
    <source>
        <dbReference type="Google" id="ProtNLM"/>
    </source>
</evidence>
<proteinExistence type="predicted"/>
<dbReference type="EMBL" id="JABFTP020000103">
    <property type="protein sequence ID" value="KAL3276746.1"/>
    <property type="molecule type" value="Genomic_DNA"/>
</dbReference>
<evidence type="ECO:0000256" key="1">
    <source>
        <dbReference type="SAM" id="SignalP"/>
    </source>
</evidence>
<feature type="chain" id="PRO_5044768730" description="Variable large protein" evidence="1">
    <location>
        <begin position="26"/>
        <end position="77"/>
    </location>
</feature>
<accession>A0ABD2NEU9</accession>
<dbReference type="Proteomes" id="UP001516400">
    <property type="component" value="Unassembled WGS sequence"/>
</dbReference>
<reference evidence="2 3" key="1">
    <citation type="journal article" date="2021" name="BMC Biol.">
        <title>Horizontally acquired antibacterial genes associated with adaptive radiation of ladybird beetles.</title>
        <authorList>
            <person name="Li H.S."/>
            <person name="Tang X.F."/>
            <person name="Huang Y.H."/>
            <person name="Xu Z.Y."/>
            <person name="Chen M.L."/>
            <person name="Du X.Y."/>
            <person name="Qiu B.Y."/>
            <person name="Chen P.T."/>
            <person name="Zhang W."/>
            <person name="Slipinski A."/>
            <person name="Escalona H.E."/>
            <person name="Waterhouse R.M."/>
            <person name="Zwick A."/>
            <person name="Pang H."/>
        </authorList>
    </citation>
    <scope>NUCLEOTIDE SEQUENCE [LARGE SCALE GENOMIC DNA]</scope>
    <source>
        <strain evidence="2">SYSU2018</strain>
    </source>
</reference>
<feature type="signal peptide" evidence="1">
    <location>
        <begin position="1"/>
        <end position="25"/>
    </location>
</feature>
<evidence type="ECO:0000313" key="3">
    <source>
        <dbReference type="Proteomes" id="UP001516400"/>
    </source>
</evidence>
<keyword evidence="1" id="KW-0732">Signal</keyword>